<dbReference type="EMBL" id="AP012337">
    <property type="protein sequence ID" value="BAM00968.1"/>
    <property type="molecule type" value="Genomic_DNA"/>
</dbReference>
<sequence length="325" mass="36398">MQKVSHAIFQVEDDAGQRIDRWLADRMPERSRSEIQRWIRQGLVRIEGRPVKPGQRIEPGQQITVEIPPSPVETTLAPEAIALNIVYEDDDLLVIDKPAGMVVHPSPGHASGTLVHAVLHHCPQIEGVGGEQRPGIVHRLDKDTSGLIVVAKHDYAHRFLQAQFKDRTVYKQYLALVEGRLTPSRGRINAPIGRHPTHHTRQVVLPPDALSGTSAGREAVTDYEVLAVYAAPLQGAGNAVATFSLVRAEPHTGRTHQIRVHFAWLQHPVVGDVLYGFKRQRLLLKRHFLHAHKLRLRLPRDGELHEFTSPLPPDLQAVLDQLQKL</sequence>
<dbReference type="SUPFAM" id="SSF55120">
    <property type="entry name" value="Pseudouridine synthase"/>
    <property type="match status" value="1"/>
</dbReference>
<keyword evidence="5" id="KW-0694">RNA-binding</keyword>
<reference evidence="8 9" key="1">
    <citation type="submission" date="2012-02" db="EMBL/GenBank/DDBJ databases">
        <title>Complete genome sequence of Caldilinea aerophila DSM 14535 (= NBRC 102666).</title>
        <authorList>
            <person name="Oguchi A."/>
            <person name="Hosoyama A."/>
            <person name="Sekine M."/>
            <person name="Fukai R."/>
            <person name="Kato Y."/>
            <person name="Nakamura S."/>
            <person name="Hanada S."/>
            <person name="Yamazaki S."/>
            <person name="Fujita N."/>
        </authorList>
    </citation>
    <scope>NUCLEOTIDE SEQUENCE [LARGE SCALE GENOMIC DNA]</scope>
    <source>
        <strain evidence="9">DSM 14535 / JCM 11387 / NBRC 104270 / STL-6-O1</strain>
    </source>
</reference>
<dbReference type="eggNOG" id="COG0564">
    <property type="taxonomic scope" value="Bacteria"/>
</dbReference>
<name>I0I6T0_CALAS</name>
<dbReference type="PROSITE" id="PS01129">
    <property type="entry name" value="PSI_RLU"/>
    <property type="match status" value="1"/>
</dbReference>
<dbReference type="PROSITE" id="PS50889">
    <property type="entry name" value="S4"/>
    <property type="match status" value="1"/>
</dbReference>
<keyword evidence="3 6" id="KW-0413">Isomerase</keyword>
<accession>I0I6T0</accession>
<dbReference type="STRING" id="926550.CLDAP_29280"/>
<comment type="function">
    <text evidence="6">Responsible for synthesis of pseudouridine from uracil.</text>
</comment>
<dbReference type="InterPro" id="IPR020103">
    <property type="entry name" value="PsdUridine_synth_cat_dom_sf"/>
</dbReference>
<dbReference type="EC" id="5.4.99.-" evidence="6"/>
<dbReference type="InterPro" id="IPR006225">
    <property type="entry name" value="PsdUridine_synth_RluC/D"/>
</dbReference>
<organism evidence="8 9">
    <name type="scientific">Caldilinea aerophila (strain DSM 14535 / JCM 11387 / NBRC 104270 / STL-6-O1)</name>
    <dbReference type="NCBI Taxonomy" id="926550"/>
    <lineage>
        <taxon>Bacteria</taxon>
        <taxon>Bacillati</taxon>
        <taxon>Chloroflexota</taxon>
        <taxon>Caldilineae</taxon>
        <taxon>Caldilineales</taxon>
        <taxon>Caldilineaceae</taxon>
        <taxon>Caldilinea</taxon>
    </lineage>
</organism>
<dbReference type="InterPro" id="IPR036986">
    <property type="entry name" value="S4_RNA-bd_sf"/>
</dbReference>
<feature type="domain" description="RNA-binding S4" evidence="7">
    <location>
        <begin position="17"/>
        <end position="77"/>
    </location>
</feature>
<dbReference type="CDD" id="cd00165">
    <property type="entry name" value="S4"/>
    <property type="match status" value="1"/>
</dbReference>
<dbReference type="CDD" id="cd02869">
    <property type="entry name" value="PseudoU_synth_RluA_like"/>
    <property type="match status" value="1"/>
</dbReference>
<dbReference type="GO" id="GO:0120159">
    <property type="term" value="F:rRNA pseudouridine synthase activity"/>
    <property type="evidence" value="ECO:0007669"/>
    <property type="project" value="UniProtKB-ARBA"/>
</dbReference>
<dbReference type="Pfam" id="PF00849">
    <property type="entry name" value="PseudoU_synth_2"/>
    <property type="match status" value="1"/>
</dbReference>
<dbReference type="InterPro" id="IPR002942">
    <property type="entry name" value="S4_RNA-bd"/>
</dbReference>
<keyword evidence="9" id="KW-1185">Reference proteome</keyword>
<dbReference type="Proteomes" id="UP000007880">
    <property type="component" value="Chromosome"/>
</dbReference>
<dbReference type="HOGENOM" id="CLU_016902_4_4_0"/>
<dbReference type="AlphaFoldDB" id="I0I6T0"/>
<feature type="active site" evidence="4">
    <location>
        <position position="141"/>
    </location>
</feature>
<dbReference type="SUPFAM" id="SSF55174">
    <property type="entry name" value="Alpha-L RNA-binding motif"/>
    <property type="match status" value="1"/>
</dbReference>
<evidence type="ECO:0000259" key="7">
    <source>
        <dbReference type="SMART" id="SM00363"/>
    </source>
</evidence>
<dbReference type="InterPro" id="IPR006224">
    <property type="entry name" value="PsdUridine_synth_RluA-like_CS"/>
</dbReference>
<dbReference type="InterPro" id="IPR050188">
    <property type="entry name" value="RluA_PseudoU_synthase"/>
</dbReference>
<dbReference type="PATRIC" id="fig|926550.5.peg.3174"/>
<evidence type="ECO:0000256" key="3">
    <source>
        <dbReference type="ARBA" id="ARBA00023235"/>
    </source>
</evidence>
<dbReference type="Pfam" id="PF01479">
    <property type="entry name" value="S4"/>
    <property type="match status" value="1"/>
</dbReference>
<evidence type="ECO:0000256" key="2">
    <source>
        <dbReference type="ARBA" id="ARBA00010876"/>
    </source>
</evidence>
<dbReference type="PANTHER" id="PTHR21600">
    <property type="entry name" value="MITOCHONDRIAL RNA PSEUDOURIDINE SYNTHASE"/>
    <property type="match status" value="1"/>
</dbReference>
<evidence type="ECO:0000256" key="4">
    <source>
        <dbReference type="PIRSR" id="PIRSR606225-1"/>
    </source>
</evidence>
<dbReference type="KEGG" id="cap:CLDAP_29280"/>
<dbReference type="OrthoDB" id="9773999at2"/>
<dbReference type="SMART" id="SM00363">
    <property type="entry name" value="S4"/>
    <property type="match status" value="1"/>
</dbReference>
<dbReference type="GO" id="GO:0000455">
    <property type="term" value="P:enzyme-directed rRNA pseudouridine synthesis"/>
    <property type="evidence" value="ECO:0007669"/>
    <property type="project" value="UniProtKB-ARBA"/>
</dbReference>
<dbReference type="InterPro" id="IPR006145">
    <property type="entry name" value="PsdUridine_synth_RsuA/RluA"/>
</dbReference>
<protein>
    <recommendedName>
        <fullName evidence="6">Pseudouridine synthase</fullName>
        <ecNumber evidence="6">5.4.99.-</ecNumber>
    </recommendedName>
</protein>
<dbReference type="PANTHER" id="PTHR21600:SF44">
    <property type="entry name" value="RIBOSOMAL LARGE SUBUNIT PSEUDOURIDINE SYNTHASE D"/>
    <property type="match status" value="1"/>
</dbReference>
<evidence type="ECO:0000313" key="9">
    <source>
        <dbReference type="Proteomes" id="UP000007880"/>
    </source>
</evidence>
<evidence type="ECO:0000256" key="1">
    <source>
        <dbReference type="ARBA" id="ARBA00000073"/>
    </source>
</evidence>
<dbReference type="RefSeq" id="WP_014434194.1">
    <property type="nucleotide sequence ID" value="NC_017079.1"/>
</dbReference>
<comment type="similarity">
    <text evidence="2 6">Belongs to the pseudouridine synthase RluA family.</text>
</comment>
<evidence type="ECO:0000256" key="5">
    <source>
        <dbReference type="PROSITE-ProRule" id="PRU00182"/>
    </source>
</evidence>
<evidence type="ECO:0000256" key="6">
    <source>
        <dbReference type="RuleBase" id="RU362028"/>
    </source>
</evidence>
<comment type="catalytic activity">
    <reaction evidence="1 6">
        <text>a uridine in RNA = a pseudouridine in RNA</text>
        <dbReference type="Rhea" id="RHEA:48348"/>
        <dbReference type="Rhea" id="RHEA-COMP:12068"/>
        <dbReference type="Rhea" id="RHEA-COMP:12069"/>
        <dbReference type="ChEBI" id="CHEBI:65314"/>
        <dbReference type="ChEBI" id="CHEBI:65315"/>
    </reaction>
</comment>
<dbReference type="NCBIfam" id="TIGR00005">
    <property type="entry name" value="rluA_subfam"/>
    <property type="match status" value="1"/>
</dbReference>
<proteinExistence type="inferred from homology"/>
<dbReference type="Gene3D" id="3.30.2350.10">
    <property type="entry name" value="Pseudouridine synthase"/>
    <property type="match status" value="1"/>
</dbReference>
<evidence type="ECO:0000313" key="8">
    <source>
        <dbReference type="EMBL" id="BAM00968.1"/>
    </source>
</evidence>
<dbReference type="GO" id="GO:0003723">
    <property type="term" value="F:RNA binding"/>
    <property type="evidence" value="ECO:0007669"/>
    <property type="project" value="UniProtKB-KW"/>
</dbReference>
<gene>
    <name evidence="8" type="ordered locus">CLDAP_29280</name>
</gene>
<dbReference type="Gene3D" id="3.10.290.10">
    <property type="entry name" value="RNA-binding S4 domain"/>
    <property type="match status" value="1"/>
</dbReference>